<name>A0A0A2BZK2_PROMR</name>
<comment type="function">
    <text evidence="6">Redox regulated molecular chaperone. Protects both thermally unfolding and oxidatively damaged proteins from irreversible aggregation. Plays an important role in the bacterial defense system toward oxidative stress.</text>
</comment>
<organism evidence="7 8">
    <name type="scientific">Prochlorococcus marinus str. PAC1</name>
    <dbReference type="NCBI Taxonomy" id="59924"/>
    <lineage>
        <taxon>Bacteria</taxon>
        <taxon>Bacillati</taxon>
        <taxon>Cyanobacteriota</taxon>
        <taxon>Cyanophyceae</taxon>
        <taxon>Synechococcales</taxon>
        <taxon>Prochlorococcaceae</taxon>
        <taxon>Prochlorococcus</taxon>
    </lineage>
</organism>
<dbReference type="PANTHER" id="PTHR30111">
    <property type="entry name" value="33 KDA CHAPERONIN"/>
    <property type="match status" value="1"/>
</dbReference>
<feature type="disulfide bond" description="Redox-active" evidence="6">
    <location>
        <begin position="280"/>
        <end position="283"/>
    </location>
</feature>
<dbReference type="NCBIfam" id="NF001033">
    <property type="entry name" value="PRK00114.1"/>
    <property type="match status" value="1"/>
</dbReference>
<dbReference type="Gene3D" id="3.55.30.10">
    <property type="entry name" value="Hsp33 domain"/>
    <property type="match status" value="1"/>
</dbReference>
<dbReference type="Pfam" id="PF01430">
    <property type="entry name" value="HSP33"/>
    <property type="match status" value="1"/>
</dbReference>
<dbReference type="GO" id="GO:0051082">
    <property type="term" value="F:unfolded protein binding"/>
    <property type="evidence" value="ECO:0007669"/>
    <property type="project" value="UniProtKB-UniRule"/>
</dbReference>
<dbReference type="PANTHER" id="PTHR30111:SF1">
    <property type="entry name" value="33 KDA CHAPERONIN"/>
    <property type="match status" value="1"/>
</dbReference>
<comment type="PTM">
    <text evidence="6">Under oxidizing conditions two disulfide bonds are formed involving the reactive cysteines. Under reducing conditions zinc is bound to the reactive cysteines and the protein is inactive.</text>
</comment>
<keyword evidence="2 6" id="KW-0862">Zinc</keyword>
<proteinExistence type="inferred from homology"/>
<dbReference type="SMR" id="A0A0A2BZK2"/>
<dbReference type="InterPro" id="IPR016153">
    <property type="entry name" value="Heat_shock_Hsp33_N"/>
</dbReference>
<dbReference type="SUPFAM" id="SSF118352">
    <property type="entry name" value="HSP33 redox switch-like"/>
    <property type="match status" value="1"/>
</dbReference>
<feature type="disulfide bond" description="Redox-active" evidence="6">
    <location>
        <begin position="247"/>
        <end position="249"/>
    </location>
</feature>
<evidence type="ECO:0000256" key="3">
    <source>
        <dbReference type="ARBA" id="ARBA00023157"/>
    </source>
</evidence>
<dbReference type="HAMAP" id="MF_00117">
    <property type="entry name" value="HslO"/>
    <property type="match status" value="1"/>
</dbReference>
<dbReference type="Proteomes" id="UP000030392">
    <property type="component" value="Unassembled WGS sequence"/>
</dbReference>
<gene>
    <name evidence="6" type="primary">hslO</name>
    <name evidence="7" type="ORF">EV03_1887</name>
</gene>
<keyword evidence="4 6" id="KW-0143">Chaperone</keyword>
<reference evidence="8" key="1">
    <citation type="journal article" date="2014" name="Sci. Data">
        <title>Genomes of diverse isolates of the marine cyanobacterium Prochlorococcus.</title>
        <authorList>
            <person name="Biller S."/>
            <person name="Berube P."/>
            <person name="Thompson J."/>
            <person name="Kelly L."/>
            <person name="Roggensack S."/>
            <person name="Awad L."/>
            <person name="Roache-Johnson K."/>
            <person name="Ding H."/>
            <person name="Giovannoni S.J."/>
            <person name="Moore L.R."/>
            <person name="Chisholm S.W."/>
        </authorList>
    </citation>
    <scope>NUCLEOTIDE SEQUENCE [LARGE SCALE GENOMIC DNA]</scope>
    <source>
        <strain evidence="8">PAC1</strain>
    </source>
</reference>
<dbReference type="RefSeq" id="WP_011823436.1">
    <property type="nucleotide sequence ID" value="NZ_CP138967.1"/>
</dbReference>
<dbReference type="GO" id="GO:0005737">
    <property type="term" value="C:cytoplasm"/>
    <property type="evidence" value="ECO:0007669"/>
    <property type="project" value="UniProtKB-SubCell"/>
</dbReference>
<dbReference type="EMBL" id="JNAX01000015">
    <property type="protein sequence ID" value="KGG19503.1"/>
    <property type="molecule type" value="Genomic_DNA"/>
</dbReference>
<evidence type="ECO:0000256" key="5">
    <source>
        <dbReference type="ARBA" id="ARBA00023284"/>
    </source>
</evidence>
<keyword evidence="1 6" id="KW-0963">Cytoplasm</keyword>
<dbReference type="CDD" id="cd00498">
    <property type="entry name" value="Hsp33"/>
    <property type="match status" value="1"/>
</dbReference>
<accession>A0A0A2BZK2</accession>
<comment type="subcellular location">
    <subcellularLocation>
        <location evidence="6">Cytoplasm</location>
    </subcellularLocation>
</comment>
<protein>
    <recommendedName>
        <fullName evidence="6">33 kDa chaperonin</fullName>
    </recommendedName>
    <alternativeName>
        <fullName evidence="6">Heat shock protein 33 homolog</fullName>
        <shortName evidence="6">HSP33</shortName>
    </alternativeName>
</protein>
<evidence type="ECO:0000256" key="2">
    <source>
        <dbReference type="ARBA" id="ARBA00022833"/>
    </source>
</evidence>
<dbReference type="SUPFAM" id="SSF64397">
    <property type="entry name" value="Hsp33 domain"/>
    <property type="match status" value="1"/>
</dbReference>
<evidence type="ECO:0000256" key="4">
    <source>
        <dbReference type="ARBA" id="ARBA00023186"/>
    </source>
</evidence>
<dbReference type="PIRSF" id="PIRSF005261">
    <property type="entry name" value="Heat_shock_Hsp33"/>
    <property type="match status" value="1"/>
</dbReference>
<evidence type="ECO:0000256" key="6">
    <source>
        <dbReference type="HAMAP-Rule" id="MF_00117"/>
    </source>
</evidence>
<comment type="similarity">
    <text evidence="6">Belongs to the HSP33 family.</text>
</comment>
<keyword evidence="7" id="KW-0346">Stress response</keyword>
<dbReference type="GO" id="GO:0042026">
    <property type="term" value="P:protein refolding"/>
    <property type="evidence" value="ECO:0007669"/>
    <property type="project" value="TreeGrafter"/>
</dbReference>
<dbReference type="GO" id="GO:0044183">
    <property type="term" value="F:protein folding chaperone"/>
    <property type="evidence" value="ECO:0007669"/>
    <property type="project" value="TreeGrafter"/>
</dbReference>
<keyword evidence="5 6" id="KW-0676">Redox-active center</keyword>
<evidence type="ECO:0000313" key="7">
    <source>
        <dbReference type="EMBL" id="KGG19503.1"/>
    </source>
</evidence>
<dbReference type="InterPro" id="IPR000397">
    <property type="entry name" value="Heat_shock_Hsp33"/>
</dbReference>
<dbReference type="InterPro" id="IPR016154">
    <property type="entry name" value="Heat_shock_Hsp33_C"/>
</dbReference>
<dbReference type="Gene3D" id="3.90.1280.10">
    <property type="entry name" value="HSP33 redox switch-like"/>
    <property type="match status" value="1"/>
</dbReference>
<dbReference type="AlphaFoldDB" id="A0A0A2BZK2"/>
<evidence type="ECO:0000256" key="1">
    <source>
        <dbReference type="ARBA" id="ARBA00022490"/>
    </source>
</evidence>
<comment type="caution">
    <text evidence="7">The sequence shown here is derived from an EMBL/GenBank/DDBJ whole genome shotgun (WGS) entry which is preliminary data.</text>
</comment>
<sequence>MTDSLVRATAAKGGIRLVAVSTTESTKEAKERHSLSYLTSAIVGRAMSASLLLASSMKVNHGRVTLRISSNGPLKGLTIDAGRDGSVRGYVGDPSLELDLIKNKSNHYTFDFKKATGIGYLHVIRDDGKGEPHNSTVELINGGIGEDIASYLLHSEQTPSAVFVGERINQDGIVCSGGLLAQILPKAERDYSLIDLLEDRCKEINSFSELLNKKGNNLISLIEEIFPDLDQSPSDIISTSQEVRFKCRCSRERSLSALKILGKDELQKMIKEDGKAELTCQFCKNVYLVKEDELISLID</sequence>
<keyword evidence="3 6" id="KW-1015">Disulfide bond</keyword>
<evidence type="ECO:0000313" key="8">
    <source>
        <dbReference type="Proteomes" id="UP000030392"/>
    </source>
</evidence>